<dbReference type="AlphaFoldDB" id="A0A075GHG7"/>
<dbReference type="EMBL" id="KF900679">
    <property type="protein sequence ID" value="AIF03404.1"/>
    <property type="molecule type" value="Genomic_DNA"/>
</dbReference>
<evidence type="ECO:0000313" key="1">
    <source>
        <dbReference type="EMBL" id="AIF03404.1"/>
    </source>
</evidence>
<sequence>MFRLRLRSLAPAPGSERDALASQFLQATGFLGSDSPRLAERQRAFVGRRLFTRCLLPHPERGWTTGELATVLEVPVQAVYRHLQWLRELGLLTEDFPGKADDPKRVRLWHHSLQQAWEGVELHARACLASYRDAAQSLAGEYSAADASLPEGMLALEKEDRFDIELREVPPSGDAPEELLARLGEGVGYFSAHHYPIADSMPFRILDGCFLQRADRAWTAEEVAAWAETTRPTAYRHINKLLSLGMLARCRAADGGPPASAFHLRGGSLATAWQAIETRVELVLDSYRRVVGELA</sequence>
<organism evidence="1">
    <name type="scientific">uncultured marine group II/III euryarchaeote KM3_164_G07</name>
    <dbReference type="NCBI Taxonomy" id="1457918"/>
    <lineage>
        <taxon>Archaea</taxon>
        <taxon>Methanobacteriati</taxon>
        <taxon>Methanobacteriota</taxon>
        <taxon>environmental samples</taxon>
    </lineage>
</organism>
<dbReference type="InterPro" id="IPR036390">
    <property type="entry name" value="WH_DNA-bd_sf"/>
</dbReference>
<name>A0A075GHG7_9EURY</name>
<dbReference type="SUPFAM" id="SSF46785">
    <property type="entry name" value="Winged helix' DNA-binding domain"/>
    <property type="match status" value="2"/>
</dbReference>
<accession>A0A075GHG7</accession>
<dbReference type="Pfam" id="PF12840">
    <property type="entry name" value="HTH_20"/>
    <property type="match status" value="1"/>
</dbReference>
<dbReference type="CDD" id="cd00090">
    <property type="entry name" value="HTH_ARSR"/>
    <property type="match status" value="1"/>
</dbReference>
<reference evidence="1" key="1">
    <citation type="journal article" date="2014" name="Genome Biol. Evol.">
        <title>Pangenome evidence for extensive interdomain horizontal transfer affecting lineage core and shell genes in uncultured planktonic thaumarchaeota and euryarchaeota.</title>
        <authorList>
            <person name="Deschamps P."/>
            <person name="Zivanovic Y."/>
            <person name="Moreira D."/>
            <person name="Rodriguez-Valera F."/>
            <person name="Lopez-Garcia P."/>
        </authorList>
    </citation>
    <scope>NUCLEOTIDE SEQUENCE</scope>
</reference>
<dbReference type="InterPro" id="IPR011991">
    <property type="entry name" value="ArsR-like_HTH"/>
</dbReference>
<proteinExistence type="predicted"/>
<protein>
    <submittedName>
        <fullName evidence="1">Putative transcriptional regulator</fullName>
    </submittedName>
</protein>